<dbReference type="FunFam" id="3.20.20.140:FF:000005">
    <property type="entry name" value="TatD family hydrolase"/>
    <property type="match status" value="1"/>
</dbReference>
<dbReference type="InterPro" id="IPR032466">
    <property type="entry name" value="Metal_Hydrolase"/>
</dbReference>
<dbReference type="HOGENOM" id="CLU_031506_4_2_0"/>
<feature type="binding site" evidence="4">
    <location>
        <position position="34"/>
    </location>
    <ligand>
        <name>a divalent metal cation</name>
        <dbReference type="ChEBI" id="CHEBI:60240"/>
        <label>1</label>
    </ligand>
</feature>
<evidence type="ECO:0000313" key="6">
    <source>
        <dbReference type="Proteomes" id="UP000007039"/>
    </source>
</evidence>
<keyword evidence="3 5" id="KW-0378">Hydrolase</keyword>
<dbReference type="GO" id="GO:0046872">
    <property type="term" value="F:metal ion binding"/>
    <property type="evidence" value="ECO:0007669"/>
    <property type="project" value="UniProtKB-KW"/>
</dbReference>
<dbReference type="PANTHER" id="PTHR46124:SF2">
    <property type="entry name" value="D-AMINOACYL-TRNA DEACYLASE"/>
    <property type="match status" value="1"/>
</dbReference>
<organism evidence="5 6">
    <name type="scientific">Calditerrivibrio nitroreducens (strain DSM 19672 / NBRC 101217 / Yu37-1)</name>
    <dbReference type="NCBI Taxonomy" id="768670"/>
    <lineage>
        <taxon>Bacteria</taxon>
        <taxon>Pseudomonadati</taxon>
        <taxon>Deferribacterota</taxon>
        <taxon>Deferribacteres</taxon>
        <taxon>Deferribacterales</taxon>
        <taxon>Calditerrivibrionaceae</taxon>
    </lineage>
</organism>
<dbReference type="Gene3D" id="3.20.20.140">
    <property type="entry name" value="Metal-dependent hydrolases"/>
    <property type="match status" value="1"/>
</dbReference>
<evidence type="ECO:0000313" key="5">
    <source>
        <dbReference type="EMBL" id="ADR18833.1"/>
    </source>
</evidence>
<dbReference type="Proteomes" id="UP000007039">
    <property type="component" value="Chromosome"/>
</dbReference>
<dbReference type="GO" id="GO:0005829">
    <property type="term" value="C:cytosol"/>
    <property type="evidence" value="ECO:0007669"/>
    <property type="project" value="TreeGrafter"/>
</dbReference>
<dbReference type="OrthoDB" id="9810005at2"/>
<name>E4THK8_CALNY</name>
<evidence type="ECO:0000256" key="1">
    <source>
        <dbReference type="ARBA" id="ARBA00009275"/>
    </source>
</evidence>
<evidence type="ECO:0000256" key="3">
    <source>
        <dbReference type="ARBA" id="ARBA00022801"/>
    </source>
</evidence>
<keyword evidence="2 4" id="KW-0479">Metal-binding</keyword>
<feature type="binding site" evidence="4">
    <location>
        <position position="32"/>
    </location>
    <ligand>
        <name>a divalent metal cation</name>
        <dbReference type="ChEBI" id="CHEBI:60240"/>
        <label>1</label>
    </ligand>
</feature>
<dbReference type="InterPro" id="IPR015991">
    <property type="entry name" value="TatD/YcfH-like"/>
</dbReference>
<dbReference type="SUPFAM" id="SSF51556">
    <property type="entry name" value="Metallo-dependent hydrolases"/>
    <property type="match status" value="1"/>
</dbReference>
<dbReference type="Pfam" id="PF01026">
    <property type="entry name" value="TatD_DNase"/>
    <property type="match status" value="1"/>
</dbReference>
<dbReference type="eggNOG" id="COG0084">
    <property type="taxonomic scope" value="Bacteria"/>
</dbReference>
<feature type="binding site" evidence="4">
    <location>
        <position position="153"/>
    </location>
    <ligand>
        <name>a divalent metal cation</name>
        <dbReference type="ChEBI" id="CHEBI:60240"/>
        <label>2</label>
    </ligand>
</feature>
<feature type="binding site" evidence="4">
    <location>
        <position position="229"/>
    </location>
    <ligand>
        <name>a divalent metal cation</name>
        <dbReference type="ChEBI" id="CHEBI:60240"/>
        <label>1</label>
    </ligand>
</feature>
<dbReference type="NCBIfam" id="TIGR00010">
    <property type="entry name" value="YchF/TatD family DNA exonuclease"/>
    <property type="match status" value="1"/>
</dbReference>
<proteinExistence type="inferred from homology"/>
<dbReference type="GO" id="GO:0016788">
    <property type="term" value="F:hydrolase activity, acting on ester bonds"/>
    <property type="evidence" value="ECO:0007669"/>
    <property type="project" value="InterPro"/>
</dbReference>
<evidence type="ECO:0000256" key="4">
    <source>
        <dbReference type="PIRSR" id="PIRSR005902-1"/>
    </source>
</evidence>
<dbReference type="InterPro" id="IPR001130">
    <property type="entry name" value="TatD-like"/>
</dbReference>
<dbReference type="STRING" id="768670.Calni_0922"/>
<dbReference type="RefSeq" id="WP_013451046.1">
    <property type="nucleotide sequence ID" value="NC_014758.1"/>
</dbReference>
<protein>
    <submittedName>
        <fullName evidence="5">Hydrolase, TatD family</fullName>
    </submittedName>
</protein>
<dbReference type="PANTHER" id="PTHR46124">
    <property type="entry name" value="D-AMINOACYL-TRNA DEACYLASE"/>
    <property type="match status" value="1"/>
</dbReference>
<dbReference type="PIRSF" id="PIRSF005902">
    <property type="entry name" value="DNase_TatD"/>
    <property type="match status" value="1"/>
</dbReference>
<dbReference type="EMBL" id="CP002347">
    <property type="protein sequence ID" value="ADR18833.1"/>
    <property type="molecule type" value="Genomic_DNA"/>
</dbReference>
<comment type="similarity">
    <text evidence="1">Belongs to the metallo-dependent hydrolases superfamily. TatD-type hydrolase family.</text>
</comment>
<keyword evidence="6" id="KW-1185">Reference proteome</keyword>
<dbReference type="KEGG" id="cni:Calni_0922"/>
<feature type="binding site" evidence="4">
    <location>
        <position position="179"/>
    </location>
    <ligand>
        <name>a divalent metal cation</name>
        <dbReference type="ChEBI" id="CHEBI:60240"/>
        <label>2</label>
    </ligand>
</feature>
<feature type="binding site" evidence="4">
    <location>
        <position position="117"/>
    </location>
    <ligand>
        <name>a divalent metal cation</name>
        <dbReference type="ChEBI" id="CHEBI:60240"/>
        <label>1</label>
    </ligand>
</feature>
<sequence>MIIEKLDSDNYRFFQDELKFIRESGLSFTDTHAHLHFEEFKDTDRFVKSALENGVKKIVTIGIDLDDSIKAKEISEKYENVYYTLGFHPHDAKKFSKDLLVEFQKYVTDKKMLAIGEIGLDFYRNLSDTEVQIKVFEYMLEFARINRKPIIIHNRDASDKVSEVIDSILDADERIGIIHCFNGDKKFLKWALDKGFFVSYAGPITFKKEDELRDTLKYVPIDRVFVETDCPYLTPSPMRGKMNEPAYVIFNAYTISRVKEISLFKLAEVMEKSFINLFGEVYE</sequence>
<reference evidence="5 6" key="2">
    <citation type="journal article" date="2011" name="Stand. Genomic Sci.">
        <title>Complete genome sequence of Calditerrivibrio nitroreducens type strain (Yu37-1).</title>
        <authorList>
            <person name="Pitluck S."/>
            <person name="Sikorski J."/>
            <person name="Zeytun A."/>
            <person name="Lapidus A."/>
            <person name="Nolan M."/>
            <person name="Lucas S."/>
            <person name="Hammon N."/>
            <person name="Deshpande S."/>
            <person name="Cheng J.F."/>
            <person name="Tapia R."/>
            <person name="Han C."/>
            <person name="Goodwin L."/>
            <person name="Liolios K."/>
            <person name="Pagani I."/>
            <person name="Ivanova N."/>
            <person name="Mavromatis K."/>
            <person name="Pati A."/>
            <person name="Chen A."/>
            <person name="Palaniappan K."/>
            <person name="Hauser L."/>
            <person name="Chang Y.J."/>
            <person name="Jeffries C.D."/>
            <person name="Detter J.C."/>
            <person name="Brambilla E."/>
            <person name="Djao O.D."/>
            <person name="Rohde M."/>
            <person name="Spring S."/>
            <person name="Goker M."/>
            <person name="Woyke T."/>
            <person name="Bristow J."/>
            <person name="Eisen J.A."/>
            <person name="Markowitz V."/>
            <person name="Hugenholtz P."/>
            <person name="Kyrpides N.C."/>
            <person name="Klenk H.P."/>
            <person name="Land M."/>
        </authorList>
    </citation>
    <scope>NUCLEOTIDE SEQUENCE [LARGE SCALE GENOMIC DNA]</scope>
    <source>
        <strain evidence="6">DSM 19672 / NBRC 101217 / Yu37-1</strain>
    </source>
</reference>
<dbReference type="PROSITE" id="PS01090">
    <property type="entry name" value="TATD_2"/>
    <property type="match status" value="1"/>
</dbReference>
<dbReference type="InterPro" id="IPR018228">
    <property type="entry name" value="DNase_TatD-rel_CS"/>
</dbReference>
<evidence type="ECO:0000256" key="2">
    <source>
        <dbReference type="ARBA" id="ARBA00022723"/>
    </source>
</evidence>
<dbReference type="GO" id="GO:0004536">
    <property type="term" value="F:DNA nuclease activity"/>
    <property type="evidence" value="ECO:0007669"/>
    <property type="project" value="InterPro"/>
</dbReference>
<dbReference type="AlphaFoldDB" id="E4THK8"/>
<dbReference type="CDD" id="cd01310">
    <property type="entry name" value="TatD_DNAse"/>
    <property type="match status" value="1"/>
</dbReference>
<gene>
    <name evidence="5" type="ordered locus">Calni_0922</name>
</gene>
<reference key="1">
    <citation type="submission" date="2010-11" db="EMBL/GenBank/DDBJ databases">
        <title>The complete genome of chromosome of Calditerrivibrio nitroreducens DSM 19672.</title>
        <authorList>
            <consortium name="US DOE Joint Genome Institute (JGI-PGF)"/>
            <person name="Lucas S."/>
            <person name="Copeland A."/>
            <person name="Lapidus A."/>
            <person name="Bruce D."/>
            <person name="Goodwin L."/>
            <person name="Pitluck S."/>
            <person name="Kyrpides N."/>
            <person name="Mavromatis K."/>
            <person name="Ivanova N."/>
            <person name="Mikhailova N."/>
            <person name="Zeytun A."/>
            <person name="Brettin T."/>
            <person name="Detter J.C."/>
            <person name="Tapia R."/>
            <person name="Han C."/>
            <person name="Land M."/>
            <person name="Hauser L."/>
            <person name="Markowitz V."/>
            <person name="Cheng J.-F."/>
            <person name="Hugenholtz P."/>
            <person name="Woyke T."/>
            <person name="Wu D."/>
            <person name="Spring S."/>
            <person name="Schroeder M."/>
            <person name="Brambilla E."/>
            <person name="Klenk H.-P."/>
            <person name="Eisen J.A."/>
        </authorList>
    </citation>
    <scope>NUCLEOTIDE SEQUENCE [LARGE SCALE GENOMIC DNA]</scope>
    <source>
        <strain>DSM 19672</strain>
    </source>
</reference>
<accession>E4THK8</accession>